<comment type="caution">
    <text evidence="1">The sequence shown here is derived from an EMBL/GenBank/DDBJ whole genome shotgun (WGS) entry which is preliminary data.</text>
</comment>
<reference evidence="1" key="1">
    <citation type="journal article" date="2015" name="Nature">
        <title>Complex archaea that bridge the gap between prokaryotes and eukaryotes.</title>
        <authorList>
            <person name="Spang A."/>
            <person name="Saw J.H."/>
            <person name="Jorgensen S.L."/>
            <person name="Zaremba-Niedzwiedzka K."/>
            <person name="Martijn J."/>
            <person name="Lind A.E."/>
            <person name="van Eijk R."/>
            <person name="Schleper C."/>
            <person name="Guy L."/>
            <person name="Ettema T.J."/>
        </authorList>
    </citation>
    <scope>NUCLEOTIDE SEQUENCE</scope>
</reference>
<accession>A0A0F9QLU0</accession>
<dbReference type="AlphaFoldDB" id="A0A0F9QLU0"/>
<organism evidence="1">
    <name type="scientific">marine sediment metagenome</name>
    <dbReference type="NCBI Taxonomy" id="412755"/>
    <lineage>
        <taxon>unclassified sequences</taxon>
        <taxon>metagenomes</taxon>
        <taxon>ecological metagenomes</taxon>
    </lineage>
</organism>
<gene>
    <name evidence="1" type="ORF">LCGC14_0758090</name>
</gene>
<sequence>MKENEISAEVAELLQIYINAQADFLSKSTVIKIIHDHTVQEKTLRWGIGKLLHWDGLCSSDELVRVLDTNPDIPRSYYIGEAEGHPLCDVYTTGHWVSESSLSEIPETEKEPLDGMPDEIYLSDIVEERCNGLWNGENVLGFSVKYYRSRDGISITEPVPKPEFKAADFVCFKNDKDHRIYRTGSGDGWAKGIISVYDYITEDMIAAEMTKLRQATDADWIVDEDGTEWKAEWEKISGFKKIMIYANNWLLFDDNNVKWHNQIAASICKDKNIPIKPCHDNVSLI</sequence>
<protein>
    <submittedName>
        <fullName evidence="1">Uncharacterized protein</fullName>
    </submittedName>
</protein>
<dbReference type="EMBL" id="LAZR01001859">
    <property type="protein sequence ID" value="KKN37967.1"/>
    <property type="molecule type" value="Genomic_DNA"/>
</dbReference>
<proteinExistence type="predicted"/>
<name>A0A0F9QLU0_9ZZZZ</name>
<evidence type="ECO:0000313" key="1">
    <source>
        <dbReference type="EMBL" id="KKN37967.1"/>
    </source>
</evidence>